<dbReference type="InterPro" id="IPR011551">
    <property type="entry name" value="NTP_PyrPHydrolase_MazG"/>
</dbReference>
<dbReference type="GO" id="GO:0046047">
    <property type="term" value="P:TTP catabolic process"/>
    <property type="evidence" value="ECO:0007669"/>
    <property type="project" value="TreeGrafter"/>
</dbReference>
<evidence type="ECO:0000313" key="2">
    <source>
        <dbReference type="EMBL" id="KUG56620.1"/>
    </source>
</evidence>
<dbReference type="STRING" id="136273.GY22_10330"/>
<dbReference type="EMBL" id="LQBK01000022">
    <property type="protein sequence ID" value="KUG56620.1"/>
    <property type="molecule type" value="Genomic_DNA"/>
</dbReference>
<feature type="domain" description="NTP pyrophosphohydrolase MazG-like" evidence="1">
    <location>
        <begin position="46"/>
        <end position="131"/>
    </location>
</feature>
<dbReference type="OrthoDB" id="9808939at2"/>
<dbReference type="GO" id="GO:0046076">
    <property type="term" value="P:dTTP catabolic process"/>
    <property type="evidence" value="ECO:0007669"/>
    <property type="project" value="TreeGrafter"/>
</dbReference>
<dbReference type="GO" id="GO:0046061">
    <property type="term" value="P:dATP catabolic process"/>
    <property type="evidence" value="ECO:0007669"/>
    <property type="project" value="TreeGrafter"/>
</dbReference>
<evidence type="ECO:0000313" key="3">
    <source>
        <dbReference type="Proteomes" id="UP000053512"/>
    </source>
</evidence>
<accession>A0A0W8I9N0</accession>
<comment type="caution">
    <text evidence="2">The sequence shown here is derived from an EMBL/GenBank/DDBJ whole genome shotgun (WGS) entry which is preliminary data.</text>
</comment>
<dbReference type="SUPFAM" id="SSF101386">
    <property type="entry name" value="all-alpha NTP pyrophosphatases"/>
    <property type="match status" value="1"/>
</dbReference>
<dbReference type="Gene3D" id="1.10.287.1080">
    <property type="entry name" value="MazG-like"/>
    <property type="match status" value="1"/>
</dbReference>
<dbReference type="AlphaFoldDB" id="A0A0W8I9N0"/>
<sequence>MSQGHGTDDVAAGLGVPEQTAQRFAELVAVMDRLRSPGGCAWDGQQTHESLVRYLVEEAYEVVEAVEAVEAEGGPAAHAGLLVEELGDVLLQVVFHARVAQERPRAEGGFDVADVLEAITAKLVRRHPHVFDPGATGDVAGEHSLEQLHSRWEDLKRAEKPERTGPFDGIPPHLPALALAEKTLARARKHGLEPAAPGAEEPGGPDTEEELGAALFALVRTASARGLDAERALRGAARAYAAARDGH</sequence>
<proteinExistence type="predicted"/>
<gene>
    <name evidence="2" type="ORF">AVL61_06065</name>
</gene>
<dbReference type="GO" id="GO:0046081">
    <property type="term" value="P:dUTP catabolic process"/>
    <property type="evidence" value="ECO:0007669"/>
    <property type="project" value="TreeGrafter"/>
</dbReference>
<dbReference type="PANTHER" id="PTHR30522">
    <property type="entry name" value="NUCLEOSIDE TRIPHOSPHATE PYROPHOSPHOHYDROLASE"/>
    <property type="match status" value="1"/>
</dbReference>
<protein>
    <submittedName>
        <fullName evidence="2">Nucleoside triphosphate hydrolase</fullName>
    </submittedName>
</protein>
<dbReference type="InterPro" id="IPR004518">
    <property type="entry name" value="MazG-like_dom"/>
</dbReference>
<name>A0A0W8I9N0_KOCRO</name>
<dbReference type="Proteomes" id="UP000053512">
    <property type="component" value="Unassembled WGS sequence"/>
</dbReference>
<reference evidence="3" key="1">
    <citation type="submission" date="2015-12" db="EMBL/GenBank/DDBJ databases">
        <authorList>
            <person name="Nair G.R."/>
            <person name="Kaur G."/>
            <person name="Mayilraj S."/>
        </authorList>
    </citation>
    <scope>NUCLEOTIDE SEQUENCE [LARGE SCALE GENOMIC DNA]</scope>
    <source>
        <strain evidence="3">CD08_4</strain>
    </source>
</reference>
<dbReference type="RefSeq" id="WP_058874368.1">
    <property type="nucleotide sequence ID" value="NZ_LQBK01000022.1"/>
</dbReference>
<dbReference type="GO" id="GO:0047429">
    <property type="term" value="F:nucleoside triphosphate diphosphatase activity"/>
    <property type="evidence" value="ECO:0007669"/>
    <property type="project" value="TreeGrafter"/>
</dbReference>
<dbReference type="eggNOG" id="COG3956">
    <property type="taxonomic scope" value="Bacteria"/>
</dbReference>
<dbReference type="GO" id="GO:0006203">
    <property type="term" value="P:dGTP catabolic process"/>
    <property type="evidence" value="ECO:0007669"/>
    <property type="project" value="TreeGrafter"/>
</dbReference>
<dbReference type="GO" id="GO:0046052">
    <property type="term" value="P:UTP catabolic process"/>
    <property type="evidence" value="ECO:0007669"/>
    <property type="project" value="TreeGrafter"/>
</dbReference>
<organism evidence="2 3">
    <name type="scientific">Kocuria rosea subsp. polaris</name>
    <dbReference type="NCBI Taxonomy" id="136273"/>
    <lineage>
        <taxon>Bacteria</taxon>
        <taxon>Bacillati</taxon>
        <taxon>Actinomycetota</taxon>
        <taxon>Actinomycetes</taxon>
        <taxon>Micrococcales</taxon>
        <taxon>Micrococcaceae</taxon>
        <taxon>Kocuria</taxon>
    </lineage>
</organism>
<evidence type="ECO:0000259" key="1">
    <source>
        <dbReference type="Pfam" id="PF03819"/>
    </source>
</evidence>
<dbReference type="Pfam" id="PF03819">
    <property type="entry name" value="MazG"/>
    <property type="match status" value="1"/>
</dbReference>
<dbReference type="CDD" id="cd11528">
    <property type="entry name" value="NTP-PPase_MazG_Nterm"/>
    <property type="match status" value="1"/>
</dbReference>
<dbReference type="InterPro" id="IPR048015">
    <property type="entry name" value="NTP-PPase_MazG-like_N"/>
</dbReference>
<dbReference type="PANTHER" id="PTHR30522:SF0">
    <property type="entry name" value="NUCLEOSIDE TRIPHOSPHATE PYROPHOSPHOHYDROLASE"/>
    <property type="match status" value="1"/>
</dbReference>
<keyword evidence="2" id="KW-0378">Hydrolase</keyword>